<dbReference type="OrthoDB" id="2020758at2759"/>
<evidence type="ECO:0000313" key="10">
    <source>
        <dbReference type="EMBL" id="KAF9125183.1"/>
    </source>
</evidence>
<dbReference type="PANTHER" id="PTHR24006:SF888">
    <property type="entry name" value="UBIQUITIN CARBOXYL-TERMINAL HYDROLASE 30"/>
    <property type="match status" value="1"/>
</dbReference>
<dbReference type="EC" id="3.4.19.12" evidence="3"/>
<comment type="similarity">
    <text evidence="2">Belongs to the peptidase C19 family.</text>
</comment>
<keyword evidence="5" id="KW-0833">Ubl conjugation pathway</keyword>
<organism evidence="10 11">
    <name type="scientific">Linnemannia schmuckeri</name>
    <dbReference type="NCBI Taxonomy" id="64567"/>
    <lineage>
        <taxon>Eukaryota</taxon>
        <taxon>Fungi</taxon>
        <taxon>Fungi incertae sedis</taxon>
        <taxon>Mucoromycota</taxon>
        <taxon>Mortierellomycotina</taxon>
        <taxon>Mortierellomycetes</taxon>
        <taxon>Mortierellales</taxon>
        <taxon>Mortierellaceae</taxon>
        <taxon>Linnemannia</taxon>
    </lineage>
</organism>
<dbReference type="PANTHER" id="PTHR24006">
    <property type="entry name" value="UBIQUITIN CARBOXYL-TERMINAL HYDROLASE"/>
    <property type="match status" value="1"/>
</dbReference>
<evidence type="ECO:0000256" key="3">
    <source>
        <dbReference type="ARBA" id="ARBA00012759"/>
    </source>
</evidence>
<dbReference type="GO" id="GO:0005829">
    <property type="term" value="C:cytosol"/>
    <property type="evidence" value="ECO:0007669"/>
    <property type="project" value="TreeGrafter"/>
</dbReference>
<reference evidence="10" key="1">
    <citation type="journal article" date="2020" name="Fungal Divers.">
        <title>Resolving the Mortierellaceae phylogeny through synthesis of multi-gene phylogenetics and phylogenomics.</title>
        <authorList>
            <person name="Vandepol N."/>
            <person name="Liber J."/>
            <person name="Desiro A."/>
            <person name="Na H."/>
            <person name="Kennedy M."/>
            <person name="Barry K."/>
            <person name="Grigoriev I.V."/>
            <person name="Miller A.N."/>
            <person name="O'Donnell K."/>
            <person name="Stajich J.E."/>
            <person name="Bonito G."/>
        </authorList>
    </citation>
    <scope>NUCLEOTIDE SEQUENCE</scope>
    <source>
        <strain evidence="10">NRRL 6426</strain>
    </source>
</reference>
<feature type="domain" description="USP" evidence="9">
    <location>
        <begin position="1"/>
        <end position="244"/>
    </location>
</feature>
<keyword evidence="6" id="KW-0378">Hydrolase</keyword>
<dbReference type="InterPro" id="IPR028889">
    <property type="entry name" value="USP"/>
</dbReference>
<evidence type="ECO:0000256" key="5">
    <source>
        <dbReference type="ARBA" id="ARBA00022786"/>
    </source>
</evidence>
<dbReference type="SUPFAM" id="SSF54001">
    <property type="entry name" value="Cysteine proteinases"/>
    <property type="match status" value="1"/>
</dbReference>
<feature type="compositionally biased region" description="Low complexity" evidence="8">
    <location>
        <begin position="100"/>
        <end position="122"/>
    </location>
</feature>
<sequence>MERLKARVDQCLASDIEMDLTPIELTPVRSERTTKHSMIAKPPQALCLHLNRSMFTSSGQMAKNPCKVVFDSQLDFTRFTTSGHLTTVPTKSMSRRGSLSETVSNNKSTSSSNERIPLSTPASFSRTFSSSSMLSASSLSSSPMTLTRTAGLTAASSTGRDDRTEDEDEERVLYRLWSVVVHLGSHNSGHFVTYRRIPCSNGDQSSREASNEDKWWRISDEDVQIVEWTLVKNAEAYMLYYEKE</sequence>
<dbReference type="GO" id="GO:0005634">
    <property type="term" value="C:nucleus"/>
    <property type="evidence" value="ECO:0007669"/>
    <property type="project" value="TreeGrafter"/>
</dbReference>
<evidence type="ECO:0000256" key="1">
    <source>
        <dbReference type="ARBA" id="ARBA00000707"/>
    </source>
</evidence>
<comment type="catalytic activity">
    <reaction evidence="1">
        <text>Thiol-dependent hydrolysis of ester, thioester, amide, peptide and isopeptide bonds formed by the C-terminal Gly of ubiquitin (a 76-residue protein attached to proteins as an intracellular targeting signal).</text>
        <dbReference type="EC" id="3.4.19.12"/>
    </reaction>
</comment>
<dbReference type="GO" id="GO:0016579">
    <property type="term" value="P:protein deubiquitination"/>
    <property type="evidence" value="ECO:0007669"/>
    <property type="project" value="InterPro"/>
</dbReference>
<proteinExistence type="inferred from homology"/>
<gene>
    <name evidence="10" type="ORF">BG015_004940</name>
</gene>
<keyword evidence="4" id="KW-0645">Protease</keyword>
<name>A0A9P5R8F6_9FUNG</name>
<evidence type="ECO:0000259" key="9">
    <source>
        <dbReference type="PROSITE" id="PS50235"/>
    </source>
</evidence>
<dbReference type="PROSITE" id="PS00973">
    <property type="entry name" value="USP_2"/>
    <property type="match status" value="1"/>
</dbReference>
<dbReference type="GO" id="GO:0006508">
    <property type="term" value="P:proteolysis"/>
    <property type="evidence" value="ECO:0007669"/>
    <property type="project" value="UniProtKB-KW"/>
</dbReference>
<keyword evidence="7" id="KW-0788">Thiol protease</keyword>
<evidence type="ECO:0000256" key="6">
    <source>
        <dbReference type="ARBA" id="ARBA00022801"/>
    </source>
</evidence>
<dbReference type="Gene3D" id="3.90.70.10">
    <property type="entry name" value="Cysteine proteinases"/>
    <property type="match status" value="1"/>
</dbReference>
<dbReference type="PROSITE" id="PS50235">
    <property type="entry name" value="USP_3"/>
    <property type="match status" value="1"/>
</dbReference>
<comment type="caution">
    <text evidence="10">The sequence shown here is derived from an EMBL/GenBank/DDBJ whole genome shotgun (WGS) entry which is preliminary data.</text>
</comment>
<dbReference type="Proteomes" id="UP000748756">
    <property type="component" value="Unassembled WGS sequence"/>
</dbReference>
<evidence type="ECO:0000313" key="11">
    <source>
        <dbReference type="Proteomes" id="UP000748756"/>
    </source>
</evidence>
<feature type="region of interest" description="Disordered" evidence="8">
    <location>
        <begin position="85"/>
        <end position="122"/>
    </location>
</feature>
<dbReference type="InterPro" id="IPR050164">
    <property type="entry name" value="Peptidase_C19"/>
</dbReference>
<dbReference type="GO" id="GO:0004843">
    <property type="term" value="F:cysteine-type deubiquitinase activity"/>
    <property type="evidence" value="ECO:0007669"/>
    <property type="project" value="UniProtKB-EC"/>
</dbReference>
<evidence type="ECO:0000256" key="4">
    <source>
        <dbReference type="ARBA" id="ARBA00022670"/>
    </source>
</evidence>
<dbReference type="AlphaFoldDB" id="A0A9P5R8F6"/>
<keyword evidence="11" id="KW-1185">Reference proteome</keyword>
<dbReference type="Pfam" id="PF00443">
    <property type="entry name" value="UCH"/>
    <property type="match status" value="1"/>
</dbReference>
<evidence type="ECO:0000256" key="7">
    <source>
        <dbReference type="ARBA" id="ARBA00022807"/>
    </source>
</evidence>
<dbReference type="InterPro" id="IPR038765">
    <property type="entry name" value="Papain-like_cys_pep_sf"/>
</dbReference>
<accession>A0A9P5R8F6</accession>
<evidence type="ECO:0000256" key="8">
    <source>
        <dbReference type="SAM" id="MobiDB-lite"/>
    </source>
</evidence>
<dbReference type="InterPro" id="IPR001394">
    <property type="entry name" value="Peptidase_C19_UCH"/>
</dbReference>
<evidence type="ECO:0000256" key="2">
    <source>
        <dbReference type="ARBA" id="ARBA00009085"/>
    </source>
</evidence>
<feature type="compositionally biased region" description="Polar residues" evidence="8">
    <location>
        <begin position="85"/>
        <end position="99"/>
    </location>
</feature>
<dbReference type="InterPro" id="IPR018200">
    <property type="entry name" value="USP_CS"/>
</dbReference>
<dbReference type="EMBL" id="JAAAUQ010002296">
    <property type="protein sequence ID" value="KAF9125183.1"/>
    <property type="molecule type" value="Genomic_DNA"/>
</dbReference>
<protein>
    <recommendedName>
        <fullName evidence="3">ubiquitinyl hydrolase 1</fullName>
        <ecNumber evidence="3">3.4.19.12</ecNumber>
    </recommendedName>
</protein>